<protein>
    <submittedName>
        <fullName evidence="2">Uncharacterized protein</fullName>
    </submittedName>
</protein>
<dbReference type="Proteomes" id="UP000618795">
    <property type="component" value="Unassembled WGS sequence"/>
</dbReference>
<sequence>MNPNLKIFITIFCYISGVAGLVTAVTDAAHKPAQTTAAIIAGVIGVAFLLGGLALTRKPRY</sequence>
<evidence type="ECO:0000313" key="2">
    <source>
        <dbReference type="EMBL" id="GGU90711.1"/>
    </source>
</evidence>
<proteinExistence type="predicted"/>
<feature type="transmembrane region" description="Helical" evidence="1">
    <location>
        <begin position="7"/>
        <end position="25"/>
    </location>
</feature>
<comment type="caution">
    <text evidence="2">The sequence shown here is derived from an EMBL/GenBank/DDBJ whole genome shotgun (WGS) entry which is preliminary data.</text>
</comment>
<accession>A0A918IAD7</accession>
<dbReference type="EMBL" id="BMTD01000004">
    <property type="protein sequence ID" value="GGU90711.1"/>
    <property type="molecule type" value="Genomic_DNA"/>
</dbReference>
<keyword evidence="1" id="KW-0472">Membrane</keyword>
<keyword evidence="3" id="KW-1185">Reference proteome</keyword>
<name>A0A918IAD7_9ACTN</name>
<keyword evidence="1" id="KW-0812">Transmembrane</keyword>
<evidence type="ECO:0000313" key="3">
    <source>
        <dbReference type="Proteomes" id="UP000618795"/>
    </source>
</evidence>
<keyword evidence="1" id="KW-1133">Transmembrane helix</keyword>
<reference evidence="2" key="1">
    <citation type="journal article" date="2014" name="Int. J. Syst. Evol. Microbiol.">
        <title>Complete genome sequence of Corynebacterium casei LMG S-19264T (=DSM 44701T), isolated from a smear-ripened cheese.</title>
        <authorList>
            <consortium name="US DOE Joint Genome Institute (JGI-PGF)"/>
            <person name="Walter F."/>
            <person name="Albersmeier A."/>
            <person name="Kalinowski J."/>
            <person name="Ruckert C."/>
        </authorList>
    </citation>
    <scope>NUCLEOTIDE SEQUENCE</scope>
    <source>
        <strain evidence="2">JCM 4369</strain>
    </source>
</reference>
<dbReference type="AlphaFoldDB" id="A0A918IAD7"/>
<reference evidence="2" key="2">
    <citation type="submission" date="2020-09" db="EMBL/GenBank/DDBJ databases">
        <authorList>
            <person name="Sun Q."/>
            <person name="Ohkuma M."/>
        </authorList>
    </citation>
    <scope>NUCLEOTIDE SEQUENCE</scope>
    <source>
        <strain evidence="2">JCM 4369</strain>
    </source>
</reference>
<organism evidence="2 3">
    <name type="scientific">Streptomyces filipinensis</name>
    <dbReference type="NCBI Taxonomy" id="66887"/>
    <lineage>
        <taxon>Bacteria</taxon>
        <taxon>Bacillati</taxon>
        <taxon>Actinomycetota</taxon>
        <taxon>Actinomycetes</taxon>
        <taxon>Kitasatosporales</taxon>
        <taxon>Streptomycetaceae</taxon>
        <taxon>Streptomyces</taxon>
    </lineage>
</organism>
<gene>
    <name evidence="2" type="ORF">GCM10010260_26580</name>
</gene>
<evidence type="ECO:0000256" key="1">
    <source>
        <dbReference type="SAM" id="Phobius"/>
    </source>
</evidence>
<dbReference type="RefSeq" id="WP_031173002.1">
    <property type="nucleotide sequence ID" value="NZ_BMTD01000004.1"/>
</dbReference>
<feature type="transmembrane region" description="Helical" evidence="1">
    <location>
        <begin position="37"/>
        <end position="56"/>
    </location>
</feature>